<feature type="transmembrane region" description="Helical" evidence="6">
    <location>
        <begin position="869"/>
        <end position="891"/>
    </location>
</feature>
<feature type="chain" id="PRO_5012745346" evidence="7">
    <location>
        <begin position="20"/>
        <end position="1043"/>
    </location>
</feature>
<dbReference type="PANTHER" id="PTHR12011:SF469">
    <property type="entry name" value="ADHESION G PROTEIN-COUPLED RECEPTOR E1-RELATED"/>
    <property type="match status" value="1"/>
</dbReference>
<feature type="transmembrane region" description="Helical" evidence="6">
    <location>
        <begin position="903"/>
        <end position="932"/>
    </location>
</feature>
<dbReference type="PRINTS" id="PR00249">
    <property type="entry name" value="GPCRSECRETIN"/>
</dbReference>
<organism evidence="10 11">
    <name type="scientific">Ictalurus punctatus</name>
    <name type="common">Channel catfish</name>
    <name type="synonym">Silurus punctatus</name>
    <dbReference type="NCBI Taxonomy" id="7998"/>
    <lineage>
        <taxon>Eukaryota</taxon>
        <taxon>Metazoa</taxon>
        <taxon>Chordata</taxon>
        <taxon>Craniata</taxon>
        <taxon>Vertebrata</taxon>
        <taxon>Euteleostomi</taxon>
        <taxon>Actinopterygii</taxon>
        <taxon>Neopterygii</taxon>
        <taxon>Teleostei</taxon>
        <taxon>Ostariophysi</taxon>
        <taxon>Siluriformes</taxon>
        <taxon>Ictaluridae</taxon>
        <taxon>Ictalurus</taxon>
    </lineage>
</organism>
<dbReference type="AlphaFoldDB" id="A0A2D0Q453"/>
<gene>
    <name evidence="11" type="primary">LOC108258733</name>
</gene>
<dbReference type="InterPro" id="IPR000203">
    <property type="entry name" value="GPS"/>
</dbReference>
<dbReference type="Gene3D" id="1.20.1070.10">
    <property type="entry name" value="Rhodopsin 7-helix transmembrane proteins"/>
    <property type="match status" value="1"/>
</dbReference>
<dbReference type="GeneID" id="108258733"/>
<dbReference type="InterPro" id="IPR046338">
    <property type="entry name" value="GAIN_dom_sf"/>
</dbReference>
<dbReference type="GO" id="GO:0007166">
    <property type="term" value="P:cell surface receptor signaling pathway"/>
    <property type="evidence" value="ECO:0007669"/>
    <property type="project" value="InterPro"/>
</dbReference>
<protein>
    <submittedName>
        <fullName evidence="11">Adhesion G-protein coupled receptor G2 isoform X2</fullName>
    </submittedName>
</protein>
<keyword evidence="5" id="KW-1015">Disulfide bond</keyword>
<dbReference type="SMART" id="SM00303">
    <property type="entry name" value="GPS"/>
    <property type="match status" value="3"/>
</dbReference>
<feature type="domain" description="G-protein coupled receptors family 2 profile 2" evidence="9">
    <location>
        <begin position="754"/>
        <end position="1006"/>
    </location>
</feature>
<dbReference type="PROSITE" id="PS50221">
    <property type="entry name" value="GAIN_B"/>
    <property type="match status" value="3"/>
</dbReference>
<dbReference type="PROSITE" id="PS50261">
    <property type="entry name" value="G_PROTEIN_RECEP_F2_4"/>
    <property type="match status" value="1"/>
</dbReference>
<dbReference type="InterPro" id="IPR017981">
    <property type="entry name" value="GPCR_2-like_7TM"/>
</dbReference>
<dbReference type="OrthoDB" id="1100386at2759"/>
<feature type="domain" description="GAIN-B" evidence="8">
    <location>
        <begin position="115"/>
        <end position="275"/>
    </location>
</feature>
<keyword evidence="4 6" id="KW-0472">Membrane</keyword>
<evidence type="ECO:0000256" key="3">
    <source>
        <dbReference type="ARBA" id="ARBA00022989"/>
    </source>
</evidence>
<sequence>MILLLKKATLLLVTTITMCATSSFQDFVSDCWTLPEYCQANLTAECATDYLDNVKNCIQKELSKADLERYLNTIMSLATNVTKGTADHNNLNSFGKAVLDVNKQLVSVDLMKTDNNIKIIAQNLEVQVFMIGSKSNVYYSPKLNYVSADVNLTQLPQMNAVSRSVAVALMSYTNVTDLLKPSFFNTVTSATNTTIMSAVVSAVLPITTNKGLTIPVDFTLTHITPLDPEAFLSCMDWETNTWDTCSLTHTNSTMTVCSCNRLTTLALISQTDPCRFNLTVQCAMAFLNQRQYNIAQDLPQETVERYLNTIMNLTAGVMNKYEQNSYGNVLMDVTEKLVSALVKKTDNYDSTNITLHNLEVRVFMVGPRVSLTKTPTLITSSATMDINLTEISKKNEGSAAVAFMSYTNMADILGPKFNTFTNTNKTVMSMVVSATLPKTTNTELTEPVNFTLKHIKELAPENILTCMNWHENTWKANDCNVIETNSSHTVCSCSRLGTIMLIMQTDPCIGSLTGLCAKNFLLQIPANIPEELPEKIVKNYLSIMMNLTTRVLVSVPDQKYLMSYGDYLLNITAQLVSTLVRKRDTYSNISMSLQNFDVQVFMVFGLNVSSSEIPQFSIRNTSMDIDLVGISKNNNGSTAVAFMSYTNMTNILKPTLFKTNTNTSKTMMSTVVSALLPKTTNTSLNKPVNFTFKHISDLDPEGILSCVCWKNEAWLVEGCRIIQTNSSHTVCSCDRLATFALIMQTDPCRSDRLMNMLIAVAIIVGLVFLSLSILTFSFYSRNPVTNAALINLCINLLLFHLLSLIKTLFLAQIHALPLRAALAGVQWFFLMSVFVWMFIEAVLLYIFVKNLSDIRSNPEEVFSWRWLTVIGYLVPLGVLGMSSVSFPEGYIDEECWENEDKSVIFIFAGPVLFTVTVNLIAYLLIIIIIVIFTVKHLKDEVLQMSNTSYRNLLMCLMFRSLTQFIVLVCYWILLYIPSKDGVLYHAFQLLNSQQGTLIFLVHCLLNQEIRQKYRKVLCAFCLTNNPVTTSRSVRGQPEASQNN</sequence>
<evidence type="ECO:0000259" key="9">
    <source>
        <dbReference type="PROSITE" id="PS50261"/>
    </source>
</evidence>
<evidence type="ECO:0000313" key="10">
    <source>
        <dbReference type="Proteomes" id="UP000221080"/>
    </source>
</evidence>
<dbReference type="GO" id="GO:0007189">
    <property type="term" value="P:adenylate cyclase-activating G protein-coupled receptor signaling pathway"/>
    <property type="evidence" value="ECO:0007669"/>
    <property type="project" value="TreeGrafter"/>
</dbReference>
<feature type="transmembrane region" description="Helical" evidence="6">
    <location>
        <begin position="982"/>
        <end position="1005"/>
    </location>
</feature>
<keyword evidence="2 6" id="KW-0812">Transmembrane</keyword>
<evidence type="ECO:0000256" key="6">
    <source>
        <dbReference type="SAM" id="Phobius"/>
    </source>
</evidence>
<evidence type="ECO:0000256" key="5">
    <source>
        <dbReference type="ARBA" id="ARBA00023157"/>
    </source>
</evidence>
<dbReference type="Pfam" id="PF01825">
    <property type="entry name" value="GPS"/>
    <property type="match status" value="1"/>
</dbReference>
<dbReference type="RefSeq" id="XP_017313079.1">
    <property type="nucleotide sequence ID" value="XM_017457590.3"/>
</dbReference>
<name>A0A2D0Q453_ICTPU</name>
<feature type="domain" description="GAIN-B" evidence="8">
    <location>
        <begin position="349"/>
        <end position="509"/>
    </location>
</feature>
<dbReference type="Pfam" id="PF00002">
    <property type="entry name" value="7tm_2"/>
    <property type="match status" value="1"/>
</dbReference>
<dbReference type="InterPro" id="IPR000832">
    <property type="entry name" value="GPCR_2_secretin-like"/>
</dbReference>
<evidence type="ECO:0000256" key="7">
    <source>
        <dbReference type="SAM" id="SignalP"/>
    </source>
</evidence>
<dbReference type="GO" id="GO:0004930">
    <property type="term" value="F:G protein-coupled receptor activity"/>
    <property type="evidence" value="ECO:0007669"/>
    <property type="project" value="InterPro"/>
</dbReference>
<dbReference type="GO" id="GO:0005886">
    <property type="term" value="C:plasma membrane"/>
    <property type="evidence" value="ECO:0007669"/>
    <property type="project" value="UniProtKB-SubCell"/>
</dbReference>
<keyword evidence="11" id="KW-0675">Receptor</keyword>
<feature type="transmembrane region" description="Helical" evidence="6">
    <location>
        <begin position="952"/>
        <end position="976"/>
    </location>
</feature>
<feature type="signal peptide" evidence="7">
    <location>
        <begin position="1"/>
        <end position="19"/>
    </location>
</feature>
<dbReference type="Gene3D" id="2.60.220.50">
    <property type="match status" value="3"/>
</dbReference>
<feature type="transmembrane region" description="Helical" evidence="6">
    <location>
        <begin position="825"/>
        <end position="848"/>
    </location>
</feature>
<dbReference type="Proteomes" id="UP000221080">
    <property type="component" value="Chromosome 26"/>
</dbReference>
<feature type="domain" description="GAIN-B" evidence="8">
    <location>
        <begin position="577"/>
        <end position="749"/>
    </location>
</feature>
<feature type="transmembrane region" description="Helical" evidence="6">
    <location>
        <begin position="753"/>
        <end position="776"/>
    </location>
</feature>
<comment type="subcellular location">
    <subcellularLocation>
        <location evidence="1">Membrane</location>
        <topology evidence="1">Multi-pass membrane protein</topology>
    </subcellularLocation>
</comment>
<evidence type="ECO:0000256" key="1">
    <source>
        <dbReference type="ARBA" id="ARBA00004141"/>
    </source>
</evidence>
<reference evidence="11" key="2">
    <citation type="submission" date="2025-08" db="UniProtKB">
        <authorList>
            <consortium name="RefSeq"/>
        </authorList>
    </citation>
    <scope>IDENTIFICATION</scope>
    <source>
        <tissue evidence="11">Blood</tissue>
    </source>
</reference>
<feature type="transmembrane region" description="Helical" evidence="6">
    <location>
        <begin position="788"/>
        <end position="813"/>
    </location>
</feature>
<dbReference type="InterPro" id="IPR057244">
    <property type="entry name" value="GAIN_B"/>
</dbReference>
<reference evidence="10" key="1">
    <citation type="journal article" date="2016" name="Nat. Commun.">
        <title>The channel catfish genome sequence provides insights into the evolution of scale formation in teleosts.</title>
        <authorList>
            <person name="Liu Z."/>
            <person name="Liu S."/>
            <person name="Yao J."/>
            <person name="Bao L."/>
            <person name="Zhang J."/>
            <person name="Li Y."/>
            <person name="Jiang C."/>
            <person name="Sun L."/>
            <person name="Wang R."/>
            <person name="Zhang Y."/>
            <person name="Zhou T."/>
            <person name="Zeng Q."/>
            <person name="Fu Q."/>
            <person name="Gao S."/>
            <person name="Li N."/>
            <person name="Koren S."/>
            <person name="Jiang Y."/>
            <person name="Zimin A."/>
            <person name="Xu P."/>
            <person name="Phillippy A.M."/>
            <person name="Geng X."/>
            <person name="Song L."/>
            <person name="Sun F."/>
            <person name="Li C."/>
            <person name="Wang X."/>
            <person name="Chen A."/>
            <person name="Jin Y."/>
            <person name="Yuan Z."/>
            <person name="Yang Y."/>
            <person name="Tan S."/>
            <person name="Peatman E."/>
            <person name="Lu J."/>
            <person name="Qin Z."/>
            <person name="Dunham R."/>
            <person name="Li Z."/>
            <person name="Sonstegard T."/>
            <person name="Feng J."/>
            <person name="Danzmann R.G."/>
            <person name="Schroeder S."/>
            <person name="Scheffler B."/>
            <person name="Duke M.V."/>
            <person name="Ballard L."/>
            <person name="Kucuktas H."/>
            <person name="Kaltenboeck L."/>
            <person name="Liu H."/>
            <person name="Armbruster J."/>
            <person name="Xie Y."/>
            <person name="Kirby M.L."/>
            <person name="Tian Y."/>
            <person name="Flanagan M.E."/>
            <person name="Mu W."/>
            <person name="Waldbieser G.C."/>
        </authorList>
    </citation>
    <scope>NUCLEOTIDE SEQUENCE [LARGE SCALE GENOMIC DNA]</scope>
    <source>
        <strain evidence="10">SDA103</strain>
    </source>
</reference>
<keyword evidence="7" id="KW-0732">Signal</keyword>
<keyword evidence="3 6" id="KW-1133">Transmembrane helix</keyword>
<evidence type="ECO:0000259" key="8">
    <source>
        <dbReference type="PROSITE" id="PS50221"/>
    </source>
</evidence>
<keyword evidence="10" id="KW-1185">Reference proteome</keyword>
<dbReference type="PANTHER" id="PTHR12011">
    <property type="entry name" value="ADHESION G-PROTEIN COUPLED RECEPTOR"/>
    <property type="match status" value="1"/>
</dbReference>
<evidence type="ECO:0000313" key="11">
    <source>
        <dbReference type="RefSeq" id="XP_017313079.1"/>
    </source>
</evidence>
<evidence type="ECO:0000256" key="4">
    <source>
        <dbReference type="ARBA" id="ARBA00023136"/>
    </source>
</evidence>
<accession>A0A2D0Q453</accession>
<evidence type="ECO:0000256" key="2">
    <source>
        <dbReference type="ARBA" id="ARBA00022692"/>
    </source>
</evidence>
<proteinExistence type="predicted"/>